<dbReference type="GO" id="GO:0003964">
    <property type="term" value="F:RNA-directed DNA polymerase activity"/>
    <property type="evidence" value="ECO:0007669"/>
    <property type="project" value="UniProtKB-KW"/>
</dbReference>
<dbReference type="PANTHER" id="PTHR37984:SF5">
    <property type="entry name" value="PROTEIN NYNRIN-LIKE"/>
    <property type="match status" value="1"/>
</dbReference>
<dbReference type="CDD" id="cd09274">
    <property type="entry name" value="RNase_HI_RT_Ty3"/>
    <property type="match status" value="1"/>
</dbReference>
<dbReference type="InterPro" id="IPR012337">
    <property type="entry name" value="RNaseH-like_sf"/>
</dbReference>
<evidence type="ECO:0000313" key="6">
    <source>
        <dbReference type="Proteomes" id="UP000198211"/>
    </source>
</evidence>
<evidence type="ECO:0000259" key="3">
    <source>
        <dbReference type="Pfam" id="PF17919"/>
    </source>
</evidence>
<dbReference type="InterPro" id="IPR041577">
    <property type="entry name" value="RT_RNaseH_2"/>
</dbReference>
<evidence type="ECO:0000256" key="2">
    <source>
        <dbReference type="SAM" id="MobiDB-lite"/>
    </source>
</evidence>
<dbReference type="EMBL" id="NBNE01000279">
    <property type="protein sequence ID" value="OWZ20883.1"/>
    <property type="molecule type" value="Genomic_DNA"/>
</dbReference>
<accession>A0A225WT68</accession>
<keyword evidence="5" id="KW-0548">Nucleotidyltransferase</keyword>
<dbReference type="Proteomes" id="UP000198211">
    <property type="component" value="Unassembled WGS sequence"/>
</dbReference>
<dbReference type="SUPFAM" id="SSF56672">
    <property type="entry name" value="DNA/RNA polymerases"/>
    <property type="match status" value="1"/>
</dbReference>
<feature type="region of interest" description="Disordered" evidence="2">
    <location>
        <begin position="892"/>
        <end position="951"/>
    </location>
</feature>
<dbReference type="Gene3D" id="3.30.70.270">
    <property type="match status" value="2"/>
</dbReference>
<feature type="region of interest" description="Disordered" evidence="2">
    <location>
        <begin position="80"/>
        <end position="158"/>
    </location>
</feature>
<feature type="compositionally biased region" description="Polar residues" evidence="2">
    <location>
        <begin position="898"/>
        <end position="921"/>
    </location>
</feature>
<dbReference type="FunFam" id="3.30.70.270:FF:000020">
    <property type="entry name" value="Transposon Tf2-6 polyprotein-like Protein"/>
    <property type="match status" value="1"/>
</dbReference>
<keyword evidence="5" id="KW-0695">RNA-directed DNA polymerase</keyword>
<feature type="domain" description="Reverse transcriptase/retrotransposon-derived protein RNase H-like" evidence="3">
    <location>
        <begin position="450"/>
        <end position="549"/>
    </location>
</feature>
<proteinExistence type="predicted"/>
<dbReference type="Pfam" id="PF17919">
    <property type="entry name" value="RT_RNaseH_2"/>
    <property type="match status" value="1"/>
</dbReference>
<dbReference type="Gene3D" id="3.30.420.10">
    <property type="entry name" value="Ribonuclease H-like superfamily/Ribonuclease H"/>
    <property type="match status" value="1"/>
</dbReference>
<feature type="region of interest" description="Disordered" evidence="2">
    <location>
        <begin position="819"/>
        <end position="874"/>
    </location>
</feature>
<feature type="compositionally biased region" description="Basic residues" evidence="2">
    <location>
        <begin position="130"/>
        <end position="144"/>
    </location>
</feature>
<feature type="compositionally biased region" description="Polar residues" evidence="2">
    <location>
        <begin position="146"/>
        <end position="158"/>
    </location>
</feature>
<keyword evidence="1" id="KW-0511">Multifunctional enzyme</keyword>
<keyword evidence="5" id="KW-0808">Transferase</keyword>
<gene>
    <name evidence="5" type="ORF">PHMEG_0004650</name>
</gene>
<evidence type="ECO:0000313" key="5">
    <source>
        <dbReference type="EMBL" id="OWZ20883.1"/>
    </source>
</evidence>
<dbReference type="InterPro" id="IPR043502">
    <property type="entry name" value="DNA/RNA_pol_sf"/>
</dbReference>
<dbReference type="PANTHER" id="PTHR37984">
    <property type="entry name" value="PROTEIN CBG26694"/>
    <property type="match status" value="1"/>
</dbReference>
<name>A0A225WT68_9STRA</name>
<dbReference type="InterPro" id="IPR050951">
    <property type="entry name" value="Retrovirus_Pol_polyprotein"/>
</dbReference>
<dbReference type="OrthoDB" id="108241at2759"/>
<sequence>MDEATKVVTFMKWLRDGPVTTYLFREYPSTLEAAITLTTQEELSLRQAKVHTNQKNKGSYVRCFRCENMGHYAPRLHEAGRDQAGLDDSCPRVQEPAGDHPQTGMSAGGIKEHSSVAGLGRNARESGIHKKERRRKHKTLRKSRSGTETLQGMSAGQAQEPTVAVETFNVSTRACAGCQYKKMVLENPPTDTAEVTSLPVMSWKRFAKDLEDTFSAKTKKEHFEEQSWDSLKSSLYYEILREHRDVLPDEIPAELPQGKGIQHEIDLVPGTKYCVTRQWPLPREQVKTIDDFFESRRKAGQAPHSAPTFCVKKPQGGWRIVHACVTHLLRSVRDFAPSYFDNVKTDIEMHKEHLRQLLGLMRKHKLYANLKKCIFGASEIPVLGCLVGKNGVRPNPEKVRVINEWPTPSSVKELRQFIGLATYLCKYVDNYAGKIRPLSQFLKKEAAWEWTAECQQAFDAVKLGLTEAPILAVADQDRPFHVVCDASDFAIGCALMQLNHEGRDRDVYYQSRQLKPAERNYPVHDKELLAMKYTLAKFRVYLLGNTPFVVYTDHATLRTAVKSPHISQRMVRWLSFFVEYNFRVEYKPGRLNVVADALSRRPDYAVRTIDVHRIDVARTYTPSSSSLDEVKAACTNAKQLIEFLSAPSDKPRRKLAPRLRAGAHRYRVHDGLLFYSAVDDNAIRIVVPSDPNLRSRIMYEYHDVPTAGHPGREKPYSLLMRDFYWNHQTTSTSGCATEVTSVQTARLFVDMVFKHHGMPSEFVSGRDLHFTARFWQKVFTLLGTQFSMSTADHLQTDGQSERVNCVLVDLLKSYARARTRQGDVSTVPGTDSVKNNEQATPASSKDNVSVRGTDTEKTHAQAGPVARTSDVSMPGIDTEKLHAQARPAAITHKVSMPGTDTTKSHAQSGTDANTSGGSVQGTDADKVNELDSGFSSQAMDFVQERQAGKHK</sequence>
<protein>
    <submittedName>
        <fullName evidence="5">Reverse transcriptase</fullName>
    </submittedName>
</protein>
<feature type="compositionally biased region" description="Polar residues" evidence="2">
    <location>
        <begin position="822"/>
        <end position="852"/>
    </location>
</feature>
<dbReference type="InterPro" id="IPR041588">
    <property type="entry name" value="Integrase_H2C2"/>
</dbReference>
<dbReference type="InterPro" id="IPR036397">
    <property type="entry name" value="RNaseH_sf"/>
</dbReference>
<dbReference type="Pfam" id="PF17921">
    <property type="entry name" value="Integrase_H2C2"/>
    <property type="match status" value="1"/>
</dbReference>
<reference evidence="6" key="1">
    <citation type="submission" date="2017-03" db="EMBL/GenBank/DDBJ databases">
        <title>Phytopthora megakarya and P. palmivora, two closely related causual agents of cacao black pod achieved similar genome size and gene model numbers by different mechanisms.</title>
        <authorList>
            <person name="Ali S."/>
            <person name="Shao J."/>
            <person name="Larry D.J."/>
            <person name="Kronmiller B."/>
            <person name="Shen D."/>
            <person name="Strem M.D."/>
            <person name="Melnick R.L."/>
            <person name="Guiltinan M.J."/>
            <person name="Tyler B.M."/>
            <person name="Meinhardt L.W."/>
            <person name="Bailey B.A."/>
        </authorList>
    </citation>
    <scope>NUCLEOTIDE SEQUENCE [LARGE SCALE GENOMIC DNA]</scope>
    <source>
        <strain evidence="6">zdho120</strain>
    </source>
</reference>
<dbReference type="InterPro" id="IPR043128">
    <property type="entry name" value="Rev_trsase/Diguanyl_cyclase"/>
</dbReference>
<feature type="compositionally biased region" description="Basic and acidic residues" evidence="2">
    <location>
        <begin position="942"/>
        <end position="951"/>
    </location>
</feature>
<dbReference type="GO" id="GO:0003676">
    <property type="term" value="F:nucleic acid binding"/>
    <property type="evidence" value="ECO:0007669"/>
    <property type="project" value="InterPro"/>
</dbReference>
<feature type="domain" description="Integrase zinc-binding" evidence="4">
    <location>
        <begin position="690"/>
        <end position="727"/>
    </location>
</feature>
<evidence type="ECO:0000259" key="4">
    <source>
        <dbReference type="Pfam" id="PF17921"/>
    </source>
</evidence>
<organism evidence="5 6">
    <name type="scientific">Phytophthora megakarya</name>
    <dbReference type="NCBI Taxonomy" id="4795"/>
    <lineage>
        <taxon>Eukaryota</taxon>
        <taxon>Sar</taxon>
        <taxon>Stramenopiles</taxon>
        <taxon>Oomycota</taxon>
        <taxon>Peronosporomycetes</taxon>
        <taxon>Peronosporales</taxon>
        <taxon>Peronosporaceae</taxon>
        <taxon>Phytophthora</taxon>
    </lineage>
</organism>
<dbReference type="SUPFAM" id="SSF53098">
    <property type="entry name" value="Ribonuclease H-like"/>
    <property type="match status" value="1"/>
</dbReference>
<evidence type="ECO:0000256" key="1">
    <source>
        <dbReference type="ARBA" id="ARBA00023268"/>
    </source>
</evidence>
<comment type="caution">
    <text evidence="5">The sequence shown here is derived from an EMBL/GenBank/DDBJ whole genome shotgun (WGS) entry which is preliminary data.</text>
</comment>
<dbReference type="Gene3D" id="3.10.10.10">
    <property type="entry name" value="HIV Type 1 Reverse Transcriptase, subunit A, domain 1"/>
    <property type="match status" value="1"/>
</dbReference>
<keyword evidence="6" id="KW-1185">Reference proteome</keyword>
<dbReference type="AlphaFoldDB" id="A0A225WT68"/>